<evidence type="ECO:0000259" key="16">
    <source>
        <dbReference type="PROSITE" id="PS50113"/>
    </source>
</evidence>
<dbReference type="PROSITE" id="PS50046">
    <property type="entry name" value="PHYTOCHROME_2"/>
    <property type="match status" value="1"/>
</dbReference>
<feature type="domain" description="Phytochrome chromophore attachment site" evidence="12">
    <location>
        <begin position="276"/>
        <end position="412"/>
    </location>
</feature>
<evidence type="ECO:0000256" key="4">
    <source>
        <dbReference type="ARBA" id="ARBA00022553"/>
    </source>
</evidence>
<dbReference type="InterPro" id="IPR036097">
    <property type="entry name" value="HisK_dim/P_sf"/>
</dbReference>
<dbReference type="GO" id="GO:0000155">
    <property type="term" value="F:phosphorelay sensor kinase activity"/>
    <property type="evidence" value="ECO:0007669"/>
    <property type="project" value="InterPro"/>
</dbReference>
<dbReference type="Pfam" id="PF01590">
    <property type="entry name" value="GAF"/>
    <property type="match status" value="1"/>
</dbReference>
<evidence type="ECO:0000259" key="15">
    <source>
        <dbReference type="PROSITE" id="PS50112"/>
    </source>
</evidence>
<dbReference type="InterPro" id="IPR000700">
    <property type="entry name" value="PAS-assoc_C"/>
</dbReference>
<dbReference type="InterPro" id="IPR035965">
    <property type="entry name" value="PAS-like_dom_sf"/>
</dbReference>
<dbReference type="InterPro" id="IPR029032">
    <property type="entry name" value="AhpD-like"/>
</dbReference>
<dbReference type="InterPro" id="IPR016132">
    <property type="entry name" value="Phyto_chromo_attachment"/>
</dbReference>
<keyword evidence="6" id="KW-0547">Nucleotide-binding</keyword>
<dbReference type="SUPFAM" id="SSF55781">
    <property type="entry name" value="GAF domain-like"/>
    <property type="match status" value="1"/>
</dbReference>
<evidence type="ECO:0000313" key="18">
    <source>
        <dbReference type="Proteomes" id="UP000629098"/>
    </source>
</evidence>
<evidence type="ECO:0000256" key="7">
    <source>
        <dbReference type="ARBA" id="ARBA00022777"/>
    </source>
</evidence>
<dbReference type="EC" id="2.7.13.3" evidence="3"/>
<dbReference type="Pfam" id="PF00072">
    <property type="entry name" value="Response_reg"/>
    <property type="match status" value="1"/>
</dbReference>
<comment type="catalytic activity">
    <reaction evidence="1">
        <text>ATP + protein L-histidine = ADP + protein N-phospho-L-histidine.</text>
        <dbReference type="EC" id="2.7.13.3"/>
    </reaction>
</comment>
<dbReference type="CDD" id="cd00130">
    <property type="entry name" value="PAS"/>
    <property type="match status" value="1"/>
</dbReference>
<dbReference type="InterPro" id="IPR001610">
    <property type="entry name" value="PAC"/>
</dbReference>
<dbReference type="InterPro" id="IPR013656">
    <property type="entry name" value="PAS_4"/>
</dbReference>
<dbReference type="Gene3D" id="3.30.450.20">
    <property type="entry name" value="PAS domain"/>
    <property type="match status" value="1"/>
</dbReference>
<evidence type="ECO:0000256" key="1">
    <source>
        <dbReference type="ARBA" id="ARBA00000085"/>
    </source>
</evidence>
<dbReference type="CDD" id="cd00156">
    <property type="entry name" value="REC"/>
    <property type="match status" value="1"/>
</dbReference>
<dbReference type="SUPFAM" id="SSF47384">
    <property type="entry name" value="Homodimeric domain of signal transducing histidine kinase"/>
    <property type="match status" value="1"/>
</dbReference>
<dbReference type="GO" id="GO:0005524">
    <property type="term" value="F:ATP binding"/>
    <property type="evidence" value="ECO:0007669"/>
    <property type="project" value="UniProtKB-KW"/>
</dbReference>
<dbReference type="Proteomes" id="UP000629098">
    <property type="component" value="Unassembled WGS sequence"/>
</dbReference>
<dbReference type="InterPro" id="IPR003018">
    <property type="entry name" value="GAF"/>
</dbReference>
<dbReference type="SMART" id="SM00388">
    <property type="entry name" value="HisKA"/>
    <property type="match status" value="1"/>
</dbReference>
<dbReference type="PROSITE" id="PS50110">
    <property type="entry name" value="RESPONSE_REGULATORY"/>
    <property type="match status" value="1"/>
</dbReference>
<keyword evidence="5" id="KW-0808">Transferase</keyword>
<dbReference type="InterPro" id="IPR003661">
    <property type="entry name" value="HisK_dim/P_dom"/>
</dbReference>
<sequence length="934" mass="105495">MTQFDQQLQLAPATKLERTSEQIKAEIEAKFGFVPPFFEPAEQTPQVLENLWQQTLSAYVNNPLPTLFKEKLSAYLSRFCAVPYCMICHSCTLRPLGMSATEVLEMLEAPLPAATYVEEHLKLLAAESDFFTVWAESNSKLEESLLYCSIFISLTDSSEYYRQELRRILGPVNYQHLVAFVAYVKTCHVWMEAHPEVAYEADRRVQDHLGALLEEEPGLADFFCNYRDRVKRECQSRAEQLAELAERQRQQEALRQQAERERLVVEMSQRIRQSLNLEEILCTTVSEVRQFLQTERVFIYRFEPDWSGFVAVESVAPEWLPILGTKIKDSFFKKKSSRNLYKKYVLQAVEDIYTAGFSKCHVDLLARLQIRANLVIPIVQGELWGLLVANHCSSPRQWQQLEIDLLKKLATQVEIAIQQSTLFEQVQTELNERKRSQEKIREQSALLDVTTDAINVQALDNQIVFWNKGAEHLYGWKAIEALDRNANQLLYKETSPEIQKVWEVVVETGSWQGELHQVTKSDKEIVVSSRWTLMRDKQGQPKSILVVNTDITEKKQLEAQFLRTQRLESIGTLASGIAHDLNNVLGPILMVAQLLQETIPDLPSQRLLAEIEASTKRGASLVKQVLSFARGIEGKRTILQVKHLLLEIEQIAKQTFPKSIKIYTDVSPNLWTVCADATQLHQVLMNLVVNARDAMPIGGTLSICAENLFIDEHYAQMNLDAKVGPYIALTISDTGTGIPPKILERIFEPFFTTKEVGKGTGLGLSTVMGIIKNHGGFVNVYSEVGRGTQFKVYLKAVEGSQQQQAEDLELPKGHGELILVVDDELSIREITKISLLINNYQVLTASDGIEAIALYAQHKAKISLVLMDMMMPEMDGQTTIRTLQKINPQIKIIATSGLASNDRIAQAAGVGVKAFLSKPYTAPELLKTLSSVLN</sequence>
<dbReference type="AlphaFoldDB" id="A0A8J6XGG1"/>
<feature type="domain" description="Histidine kinase" evidence="13">
    <location>
        <begin position="576"/>
        <end position="798"/>
    </location>
</feature>
<evidence type="ECO:0000313" key="17">
    <source>
        <dbReference type="EMBL" id="MBD2771289.1"/>
    </source>
</evidence>
<dbReference type="Gene3D" id="1.20.1290.10">
    <property type="entry name" value="AhpD-like"/>
    <property type="match status" value="1"/>
</dbReference>
<evidence type="ECO:0000256" key="6">
    <source>
        <dbReference type="ARBA" id="ARBA00022741"/>
    </source>
</evidence>
<dbReference type="Pfam" id="PF02518">
    <property type="entry name" value="HATPase_c"/>
    <property type="match status" value="1"/>
</dbReference>
<dbReference type="PROSITE" id="PS50113">
    <property type="entry name" value="PAC"/>
    <property type="match status" value="1"/>
</dbReference>
<evidence type="ECO:0000259" key="14">
    <source>
        <dbReference type="PROSITE" id="PS50110"/>
    </source>
</evidence>
<dbReference type="InterPro" id="IPR003594">
    <property type="entry name" value="HATPase_dom"/>
</dbReference>
<evidence type="ECO:0000256" key="2">
    <source>
        <dbReference type="ARBA" id="ARBA00006402"/>
    </source>
</evidence>
<dbReference type="SUPFAM" id="SSF55874">
    <property type="entry name" value="ATPase domain of HSP90 chaperone/DNA topoisomerase II/histidine kinase"/>
    <property type="match status" value="1"/>
</dbReference>
<dbReference type="SMART" id="SM00065">
    <property type="entry name" value="GAF"/>
    <property type="match status" value="1"/>
</dbReference>
<dbReference type="SMART" id="SM00448">
    <property type="entry name" value="REC"/>
    <property type="match status" value="1"/>
</dbReference>
<evidence type="ECO:0000256" key="5">
    <source>
        <dbReference type="ARBA" id="ARBA00022679"/>
    </source>
</evidence>
<name>A0A8J6XGG1_9CYAN</name>
<dbReference type="EMBL" id="JACXAE010000013">
    <property type="protein sequence ID" value="MBD2771289.1"/>
    <property type="molecule type" value="Genomic_DNA"/>
</dbReference>
<dbReference type="SUPFAM" id="SSF69118">
    <property type="entry name" value="AhpD-like"/>
    <property type="match status" value="1"/>
</dbReference>
<dbReference type="SMART" id="SM00086">
    <property type="entry name" value="PAC"/>
    <property type="match status" value="1"/>
</dbReference>
<accession>A0A8J6XGG1</accession>
<evidence type="ECO:0000256" key="3">
    <source>
        <dbReference type="ARBA" id="ARBA00012438"/>
    </source>
</evidence>
<dbReference type="Pfam" id="PF00512">
    <property type="entry name" value="HisKA"/>
    <property type="match status" value="1"/>
</dbReference>
<dbReference type="InterPro" id="IPR036890">
    <property type="entry name" value="HATPase_C_sf"/>
</dbReference>
<keyword evidence="11" id="KW-0175">Coiled coil</keyword>
<reference evidence="17" key="1">
    <citation type="submission" date="2020-09" db="EMBL/GenBank/DDBJ databases">
        <title>Iningainema tapete sp. nov. (Scytonemataceae, Cyanobacteria) from greenhouses in central Florida (USA) produces two types of nodularin with biosynthetic potential for microcystin-LR and anabaenopeptins.</title>
        <authorList>
            <person name="Berthold D.E."/>
            <person name="Lefler F.W."/>
            <person name="Huang I.-S."/>
            <person name="Abdulla H."/>
            <person name="Zimba P.V."/>
            <person name="Laughinghouse H.D. IV."/>
        </authorList>
    </citation>
    <scope>NUCLEOTIDE SEQUENCE</scope>
    <source>
        <strain evidence="17">BLCCT55</strain>
    </source>
</reference>
<feature type="domain" description="Response regulatory" evidence="14">
    <location>
        <begin position="817"/>
        <end position="933"/>
    </location>
</feature>
<comment type="caution">
    <text evidence="17">The sequence shown here is derived from an EMBL/GenBank/DDBJ whole genome shotgun (WGS) entry which is preliminary data.</text>
</comment>
<gene>
    <name evidence="17" type="ORF">ICL16_03895</name>
</gene>
<evidence type="ECO:0000256" key="10">
    <source>
        <dbReference type="PROSITE-ProRule" id="PRU00169"/>
    </source>
</evidence>
<dbReference type="InterPro" id="IPR011006">
    <property type="entry name" value="CheY-like_superfamily"/>
</dbReference>
<dbReference type="CDD" id="cd00082">
    <property type="entry name" value="HisKA"/>
    <property type="match status" value="1"/>
</dbReference>
<feature type="domain" description="PAC" evidence="16">
    <location>
        <begin position="511"/>
        <end position="563"/>
    </location>
</feature>
<evidence type="ECO:0000259" key="12">
    <source>
        <dbReference type="PROSITE" id="PS50046"/>
    </source>
</evidence>
<keyword evidence="8" id="KW-0067">ATP-binding</keyword>
<dbReference type="NCBIfam" id="TIGR00229">
    <property type="entry name" value="sensory_box"/>
    <property type="match status" value="1"/>
</dbReference>
<keyword evidence="18" id="KW-1185">Reference proteome</keyword>
<dbReference type="Pfam" id="PF08448">
    <property type="entry name" value="PAS_4"/>
    <property type="match status" value="1"/>
</dbReference>
<feature type="domain" description="PAS" evidence="15">
    <location>
        <begin position="439"/>
        <end position="509"/>
    </location>
</feature>
<evidence type="ECO:0000256" key="11">
    <source>
        <dbReference type="SAM" id="Coils"/>
    </source>
</evidence>
<dbReference type="Gene3D" id="3.30.450.40">
    <property type="match status" value="1"/>
</dbReference>
<dbReference type="PROSITE" id="PS50112">
    <property type="entry name" value="PAS"/>
    <property type="match status" value="1"/>
</dbReference>
<dbReference type="Gene3D" id="1.10.287.130">
    <property type="match status" value="1"/>
</dbReference>
<keyword evidence="4 10" id="KW-0597">Phosphoprotein</keyword>
<comment type="similarity">
    <text evidence="2">In the N-terminal section; belongs to the phytochrome family.</text>
</comment>
<evidence type="ECO:0000256" key="9">
    <source>
        <dbReference type="ARBA" id="ARBA00023012"/>
    </source>
</evidence>
<evidence type="ECO:0000259" key="13">
    <source>
        <dbReference type="PROSITE" id="PS50109"/>
    </source>
</evidence>
<protein>
    <recommendedName>
        <fullName evidence="3">histidine kinase</fullName>
        <ecNumber evidence="3">2.7.13.3</ecNumber>
    </recommendedName>
</protein>
<dbReference type="InterPro" id="IPR001789">
    <property type="entry name" value="Sig_transdc_resp-reg_receiver"/>
</dbReference>
<dbReference type="Gene3D" id="3.30.565.10">
    <property type="entry name" value="Histidine kinase-like ATPase, C-terminal domain"/>
    <property type="match status" value="1"/>
</dbReference>
<dbReference type="PANTHER" id="PTHR43065:SF46">
    <property type="entry name" value="C4-DICARBOXYLATE TRANSPORT SENSOR PROTEIN DCTB"/>
    <property type="match status" value="1"/>
</dbReference>
<dbReference type="SUPFAM" id="SSF52172">
    <property type="entry name" value="CheY-like"/>
    <property type="match status" value="1"/>
</dbReference>
<dbReference type="InterPro" id="IPR029016">
    <property type="entry name" value="GAF-like_dom_sf"/>
</dbReference>
<proteinExistence type="inferred from homology"/>
<dbReference type="SUPFAM" id="SSF55785">
    <property type="entry name" value="PYP-like sensor domain (PAS domain)"/>
    <property type="match status" value="1"/>
</dbReference>
<dbReference type="InterPro" id="IPR005467">
    <property type="entry name" value="His_kinase_dom"/>
</dbReference>
<dbReference type="InterPro" id="IPR000014">
    <property type="entry name" value="PAS"/>
</dbReference>
<organism evidence="17 18">
    <name type="scientific">Iningainema tapete BLCC-T55</name>
    <dbReference type="NCBI Taxonomy" id="2748662"/>
    <lineage>
        <taxon>Bacteria</taxon>
        <taxon>Bacillati</taxon>
        <taxon>Cyanobacteriota</taxon>
        <taxon>Cyanophyceae</taxon>
        <taxon>Nostocales</taxon>
        <taxon>Scytonemataceae</taxon>
        <taxon>Iningainema tapete</taxon>
    </lineage>
</organism>
<dbReference type="PRINTS" id="PR00344">
    <property type="entry name" value="BCTRLSENSOR"/>
</dbReference>
<feature type="coiled-coil region" evidence="11">
    <location>
        <begin position="227"/>
        <end position="261"/>
    </location>
</feature>
<dbReference type="PROSITE" id="PS50109">
    <property type="entry name" value="HIS_KIN"/>
    <property type="match status" value="1"/>
</dbReference>
<keyword evidence="7" id="KW-0418">Kinase</keyword>
<dbReference type="PANTHER" id="PTHR43065">
    <property type="entry name" value="SENSOR HISTIDINE KINASE"/>
    <property type="match status" value="1"/>
</dbReference>
<dbReference type="SMART" id="SM00387">
    <property type="entry name" value="HATPase_c"/>
    <property type="match status" value="1"/>
</dbReference>
<keyword evidence="9" id="KW-0902">Two-component regulatory system</keyword>
<dbReference type="Gene3D" id="3.40.50.2300">
    <property type="match status" value="1"/>
</dbReference>
<dbReference type="InterPro" id="IPR004358">
    <property type="entry name" value="Sig_transdc_His_kin-like_C"/>
</dbReference>
<evidence type="ECO:0000256" key="8">
    <source>
        <dbReference type="ARBA" id="ARBA00022840"/>
    </source>
</evidence>
<feature type="modified residue" description="4-aspartylphosphate" evidence="10">
    <location>
        <position position="868"/>
    </location>
</feature>